<accession>A0A345T477</accession>
<proteinExistence type="predicted"/>
<evidence type="ECO:0000313" key="8">
    <source>
        <dbReference type="Proteomes" id="UP000249340"/>
    </source>
</evidence>
<comment type="subcellular location">
    <subcellularLocation>
        <location evidence="1">Cell membrane</location>
        <topology evidence="1">Multi-pass membrane protein</topology>
    </subcellularLocation>
</comment>
<organism evidence="7 8">
    <name type="scientific">Peterkaempfera bronchialis</name>
    <dbReference type="NCBI Taxonomy" id="2126346"/>
    <lineage>
        <taxon>Bacteria</taxon>
        <taxon>Bacillati</taxon>
        <taxon>Actinomycetota</taxon>
        <taxon>Actinomycetes</taxon>
        <taxon>Kitasatosporales</taxon>
        <taxon>Streptomycetaceae</taxon>
        <taxon>Peterkaempfera</taxon>
    </lineage>
</organism>
<dbReference type="OrthoDB" id="4350122at2"/>
<dbReference type="KEGG" id="stri:C7M71_028790"/>
<keyword evidence="2" id="KW-1003">Cell membrane</keyword>
<dbReference type="RefSeq" id="WP_111492203.1">
    <property type="nucleotide sequence ID" value="NZ_CP031264.1"/>
</dbReference>
<keyword evidence="3 6" id="KW-0812">Transmembrane</keyword>
<protein>
    <recommendedName>
        <fullName evidence="9">FUSC family protein</fullName>
    </recommendedName>
</protein>
<feature type="transmembrane region" description="Helical" evidence="6">
    <location>
        <begin position="72"/>
        <end position="95"/>
    </location>
</feature>
<reference evidence="8" key="1">
    <citation type="submission" date="2018-07" db="EMBL/GenBank/DDBJ databases">
        <title>Streptacidiphilus bronchialis DSM 106435 chromosome.</title>
        <authorList>
            <person name="Batra D."/>
            <person name="Gulvik C.A."/>
        </authorList>
    </citation>
    <scope>NUCLEOTIDE SEQUENCE [LARGE SCALE GENOMIC DNA]</scope>
    <source>
        <strain evidence="8">DSM 106435</strain>
    </source>
</reference>
<dbReference type="GO" id="GO:0005886">
    <property type="term" value="C:plasma membrane"/>
    <property type="evidence" value="ECO:0007669"/>
    <property type="project" value="UniProtKB-SubCell"/>
</dbReference>
<evidence type="ECO:0000313" key="7">
    <source>
        <dbReference type="EMBL" id="AXI80782.1"/>
    </source>
</evidence>
<evidence type="ECO:0000256" key="3">
    <source>
        <dbReference type="ARBA" id="ARBA00022692"/>
    </source>
</evidence>
<evidence type="ECO:0000256" key="1">
    <source>
        <dbReference type="ARBA" id="ARBA00004651"/>
    </source>
</evidence>
<name>A0A345T477_9ACTN</name>
<evidence type="ECO:0000256" key="6">
    <source>
        <dbReference type="SAM" id="Phobius"/>
    </source>
</evidence>
<evidence type="ECO:0000256" key="2">
    <source>
        <dbReference type="ARBA" id="ARBA00022475"/>
    </source>
</evidence>
<keyword evidence="8" id="KW-1185">Reference proteome</keyword>
<evidence type="ECO:0008006" key="9">
    <source>
        <dbReference type="Google" id="ProtNLM"/>
    </source>
</evidence>
<evidence type="ECO:0000256" key="5">
    <source>
        <dbReference type="ARBA" id="ARBA00023136"/>
    </source>
</evidence>
<dbReference type="EMBL" id="CP031264">
    <property type="protein sequence ID" value="AXI80782.1"/>
    <property type="molecule type" value="Genomic_DNA"/>
</dbReference>
<dbReference type="Pfam" id="PF06081">
    <property type="entry name" value="ArAE_1"/>
    <property type="match status" value="1"/>
</dbReference>
<dbReference type="AlphaFoldDB" id="A0A345T477"/>
<dbReference type="InterPro" id="IPR010343">
    <property type="entry name" value="ArAE_1"/>
</dbReference>
<gene>
    <name evidence="7" type="ORF">C7M71_028790</name>
</gene>
<feature type="transmembrane region" description="Helical" evidence="6">
    <location>
        <begin position="47"/>
        <end position="65"/>
    </location>
</feature>
<keyword evidence="4 6" id="KW-1133">Transmembrane helix</keyword>
<evidence type="ECO:0000256" key="4">
    <source>
        <dbReference type="ARBA" id="ARBA00022989"/>
    </source>
</evidence>
<keyword evidence="5 6" id="KW-0472">Membrane</keyword>
<dbReference type="Proteomes" id="UP000249340">
    <property type="component" value="Chromosome"/>
</dbReference>
<sequence>MPAVPESVIHVARRHNEPVVVQTLRSTVAAVLAYVAALHLTTDRAPLLAPLTALLVVQVTLYATLTNGLRRMVAVIAGVLIAAGFSELVGLSWWSLGLLILASLVLGHLLRVDEYVPEVAISGMLVLGVTHVTETARGRVGETVIGAVVGMLLNLFLAPPVFVQPAGEAIEALAGRMRDLLLDIGGRTHRMTRPETVGWLHEARRLDQDIVRVDVELSRAEESLRLNPRVRQGELARLVLRSGLDTLEICAVVLRTLCRSLADLAVDREGRQDRVYPDEVAAPLCDLLEQLATAVDGFGRLITAQVSASAEQAEEELAQALLDGRAARERISRLLVAEMERRPDRWQLQGALLANIDRLLDELDVERRSQMLAEALDRHHRERRERQASRALLDRVRGGRRRQHPG</sequence>